<proteinExistence type="predicted"/>
<evidence type="ECO:0000313" key="3">
    <source>
        <dbReference type="Proteomes" id="UP000031338"/>
    </source>
</evidence>
<sequence length="53" mass="5834">MAIIDPRLDGAERAEAKPLWQRLGWMAAIWLGSVAALGAVAIVIRYWLNSPQS</sequence>
<keyword evidence="1" id="KW-0472">Membrane</keyword>
<keyword evidence="3" id="KW-1185">Reference proteome</keyword>
<dbReference type="Pfam" id="PF10617">
    <property type="entry name" value="DUF2474"/>
    <property type="match status" value="1"/>
</dbReference>
<keyword evidence="1" id="KW-0812">Transmembrane</keyword>
<dbReference type="InterPro" id="IPR018895">
    <property type="entry name" value="DUF2474"/>
</dbReference>
<dbReference type="PATRIC" id="fig|48936.3.peg.1424"/>
<evidence type="ECO:0000313" key="2">
    <source>
        <dbReference type="EMBL" id="KHS48234.1"/>
    </source>
</evidence>
<protein>
    <recommendedName>
        <fullName evidence="4">DUF2474 domain-containing protein</fullName>
    </recommendedName>
</protein>
<evidence type="ECO:0000256" key="1">
    <source>
        <dbReference type="SAM" id="Phobius"/>
    </source>
</evidence>
<gene>
    <name evidence="2" type="ORF">NJ75_01423</name>
</gene>
<keyword evidence="1" id="KW-1133">Transmembrane helix</keyword>
<organism evidence="2 3">
    <name type="scientific">Novosphingobium subterraneum</name>
    <dbReference type="NCBI Taxonomy" id="48936"/>
    <lineage>
        <taxon>Bacteria</taxon>
        <taxon>Pseudomonadati</taxon>
        <taxon>Pseudomonadota</taxon>
        <taxon>Alphaproteobacteria</taxon>
        <taxon>Sphingomonadales</taxon>
        <taxon>Sphingomonadaceae</taxon>
        <taxon>Novosphingobium</taxon>
    </lineage>
</organism>
<dbReference type="EMBL" id="JRVC01000005">
    <property type="protein sequence ID" value="KHS48234.1"/>
    <property type="molecule type" value="Genomic_DNA"/>
</dbReference>
<reference evidence="2 3" key="1">
    <citation type="submission" date="2014-10" db="EMBL/GenBank/DDBJ databases">
        <title>Draft genome sequence of Novosphingobium subterraneum DSM 12447.</title>
        <authorList>
            <person name="Gan H.M."/>
            <person name="Gan H.Y."/>
            <person name="Savka M.A."/>
        </authorList>
    </citation>
    <scope>NUCLEOTIDE SEQUENCE [LARGE SCALE GENOMIC DNA]</scope>
    <source>
        <strain evidence="2 3">DSM 12447</strain>
    </source>
</reference>
<dbReference type="AlphaFoldDB" id="A0A0B9AC96"/>
<accession>A0A0B9AC96</accession>
<comment type="caution">
    <text evidence="2">The sequence shown here is derived from an EMBL/GenBank/DDBJ whole genome shotgun (WGS) entry which is preliminary data.</text>
</comment>
<dbReference type="RefSeq" id="WP_082013299.1">
    <property type="nucleotide sequence ID" value="NZ_JRVC01000005.1"/>
</dbReference>
<evidence type="ECO:0008006" key="4">
    <source>
        <dbReference type="Google" id="ProtNLM"/>
    </source>
</evidence>
<feature type="transmembrane region" description="Helical" evidence="1">
    <location>
        <begin position="27"/>
        <end position="48"/>
    </location>
</feature>
<name>A0A0B9AC96_9SPHN</name>
<dbReference type="Proteomes" id="UP000031338">
    <property type="component" value="Unassembled WGS sequence"/>
</dbReference>